<feature type="transmembrane region" description="Helical" evidence="1">
    <location>
        <begin position="12"/>
        <end position="32"/>
    </location>
</feature>
<keyword evidence="1" id="KW-1133">Transmembrane helix</keyword>
<feature type="transmembrane region" description="Helical" evidence="1">
    <location>
        <begin position="44"/>
        <end position="65"/>
    </location>
</feature>
<sequence>MEEIPHPTHIYRNILVLILVVASVLNLTMAGWTSFTSSHMDVSMFWIIALGTCVLLLSGGLALYVTRDVPSIRRIGLWAGMLFGTILGALMAIAASGPNDAAMGVAFLTLLPWFFLLSPHNGLLMALFVLSPHIVMILVLGGSAFWATRLSGKVRSGIGSVLLLTCIVTCFTILVGFVMTFVLGKLDMLSMYDAWGMLFALPFPALLVYTLTVGTLGALLGRIGTQRMVPSIL</sequence>
<dbReference type="RefSeq" id="WP_220195691.1">
    <property type="nucleotide sequence ID" value="NZ_BNJF01000002.1"/>
</dbReference>
<gene>
    <name evidence="2" type="ORF">KSX_44700</name>
</gene>
<keyword evidence="3" id="KW-1185">Reference proteome</keyword>
<evidence type="ECO:0000256" key="1">
    <source>
        <dbReference type="SAM" id="Phobius"/>
    </source>
</evidence>
<dbReference type="Proteomes" id="UP000612362">
    <property type="component" value="Unassembled WGS sequence"/>
</dbReference>
<feature type="transmembrane region" description="Helical" evidence="1">
    <location>
        <begin position="124"/>
        <end position="146"/>
    </location>
</feature>
<reference evidence="2" key="1">
    <citation type="submission" date="2020-10" db="EMBL/GenBank/DDBJ databases">
        <title>Taxonomic study of unclassified bacteria belonging to the class Ktedonobacteria.</title>
        <authorList>
            <person name="Yabe S."/>
            <person name="Wang C.M."/>
            <person name="Zheng Y."/>
            <person name="Sakai Y."/>
            <person name="Cavaletti L."/>
            <person name="Monciardini P."/>
            <person name="Donadio S."/>
        </authorList>
    </citation>
    <scope>NUCLEOTIDE SEQUENCE</scope>
    <source>
        <strain evidence="2">SOSP1-1</strain>
    </source>
</reference>
<keyword evidence="1" id="KW-0472">Membrane</keyword>
<name>A0A8J3HY23_9CHLR</name>
<feature type="transmembrane region" description="Helical" evidence="1">
    <location>
        <begin position="77"/>
        <end position="95"/>
    </location>
</feature>
<accession>A0A8J3HY23</accession>
<feature type="transmembrane region" description="Helical" evidence="1">
    <location>
        <begin position="195"/>
        <end position="220"/>
    </location>
</feature>
<evidence type="ECO:0000313" key="2">
    <source>
        <dbReference type="EMBL" id="GHO46307.1"/>
    </source>
</evidence>
<feature type="transmembrane region" description="Helical" evidence="1">
    <location>
        <begin position="158"/>
        <end position="183"/>
    </location>
</feature>
<comment type="caution">
    <text evidence="2">The sequence shown here is derived from an EMBL/GenBank/DDBJ whole genome shotgun (WGS) entry which is preliminary data.</text>
</comment>
<dbReference type="AlphaFoldDB" id="A0A8J3HY23"/>
<keyword evidence="1" id="KW-0812">Transmembrane</keyword>
<protein>
    <submittedName>
        <fullName evidence="2">Uncharacterized protein</fullName>
    </submittedName>
</protein>
<proteinExistence type="predicted"/>
<dbReference type="EMBL" id="BNJF01000002">
    <property type="protein sequence ID" value="GHO46307.1"/>
    <property type="molecule type" value="Genomic_DNA"/>
</dbReference>
<evidence type="ECO:0000313" key="3">
    <source>
        <dbReference type="Proteomes" id="UP000612362"/>
    </source>
</evidence>
<organism evidence="2 3">
    <name type="scientific">Ktedonospora formicarum</name>
    <dbReference type="NCBI Taxonomy" id="2778364"/>
    <lineage>
        <taxon>Bacteria</taxon>
        <taxon>Bacillati</taxon>
        <taxon>Chloroflexota</taxon>
        <taxon>Ktedonobacteria</taxon>
        <taxon>Ktedonobacterales</taxon>
        <taxon>Ktedonobacteraceae</taxon>
        <taxon>Ktedonospora</taxon>
    </lineage>
</organism>